<protein>
    <submittedName>
        <fullName evidence="4">NAD(P)H-quinone oxidoreductase</fullName>
    </submittedName>
</protein>
<evidence type="ECO:0000313" key="5">
    <source>
        <dbReference type="Proteomes" id="UP000248975"/>
    </source>
</evidence>
<evidence type="ECO:0000256" key="2">
    <source>
        <dbReference type="ARBA" id="ARBA00023002"/>
    </source>
</evidence>
<proteinExistence type="predicted"/>
<dbReference type="EMBL" id="QFQS01000002">
    <property type="protein sequence ID" value="PZQ97896.1"/>
    <property type="molecule type" value="Genomic_DNA"/>
</dbReference>
<comment type="caution">
    <text evidence="4">The sequence shown here is derived from an EMBL/GenBank/DDBJ whole genome shotgun (WGS) entry which is preliminary data.</text>
</comment>
<dbReference type="InterPro" id="IPR014189">
    <property type="entry name" value="Quinone_OxRdtase_PIG3"/>
</dbReference>
<dbReference type="InterPro" id="IPR036291">
    <property type="entry name" value="NAD(P)-bd_dom_sf"/>
</dbReference>
<dbReference type="SUPFAM" id="SSF50129">
    <property type="entry name" value="GroES-like"/>
    <property type="match status" value="1"/>
</dbReference>
<dbReference type="Pfam" id="PF00107">
    <property type="entry name" value="ADH_zinc_N"/>
    <property type="match status" value="1"/>
</dbReference>
<dbReference type="SMART" id="SM00829">
    <property type="entry name" value="PKS_ER"/>
    <property type="match status" value="1"/>
</dbReference>
<evidence type="ECO:0000256" key="1">
    <source>
        <dbReference type="ARBA" id="ARBA00022857"/>
    </source>
</evidence>
<name>A0A2W5S7K3_CERSP</name>
<dbReference type="InterPro" id="IPR020843">
    <property type="entry name" value="ER"/>
</dbReference>
<dbReference type="SUPFAM" id="SSF51735">
    <property type="entry name" value="NAD(P)-binding Rossmann-fold domains"/>
    <property type="match status" value="1"/>
</dbReference>
<feature type="domain" description="Enoyl reductase (ER)" evidence="3">
    <location>
        <begin position="16"/>
        <end position="326"/>
    </location>
</feature>
<keyword evidence="1" id="KW-0521">NADP</keyword>
<dbReference type="GO" id="GO:0016651">
    <property type="term" value="F:oxidoreductase activity, acting on NAD(P)H"/>
    <property type="evidence" value="ECO:0007669"/>
    <property type="project" value="TreeGrafter"/>
</dbReference>
<sequence>MNLPHTMKAVEISEPGGPEVLKSVVLPVPVPGHGQIVIGVAYAGVNRPDALQRAGDYAPPPGASPLPGLEAAGRVVAIGPGVTRWAVGDEVCALLPGGGYAENVVTNAAHALPIPEGMSLREAACLPETCFTVWSNVVLRGGLQAGERFLVHGGSSGIGTTAIQIATALGARVFATAGSDEKCAACLELGAERAINYRNEDFVQVLKAEGGANLILDMVGGSYIPRNVRALADDGRLVQIAFLQGPKVELNFAEVMMRRLTITGSTLRPQSDLAKAAYASELEARVWPMIAAGKLRVVIDSEYPLAEAASAHARMESSGHIGKIVLKVA</sequence>
<reference evidence="4 5" key="1">
    <citation type="submission" date="2017-08" db="EMBL/GenBank/DDBJ databases">
        <title>Infants hospitalized years apart are colonized by the same room-sourced microbial strains.</title>
        <authorList>
            <person name="Brooks B."/>
            <person name="Olm M.R."/>
            <person name="Firek B.A."/>
            <person name="Baker R."/>
            <person name="Thomas B.C."/>
            <person name="Morowitz M.J."/>
            <person name="Banfield J.F."/>
        </authorList>
    </citation>
    <scope>NUCLEOTIDE SEQUENCE [LARGE SCALE GENOMIC DNA]</scope>
    <source>
        <strain evidence="4">S2_003_000_R2_11</strain>
    </source>
</reference>
<dbReference type="PANTHER" id="PTHR48106">
    <property type="entry name" value="QUINONE OXIDOREDUCTASE PIG3-RELATED"/>
    <property type="match status" value="1"/>
</dbReference>
<evidence type="ECO:0000313" key="4">
    <source>
        <dbReference type="EMBL" id="PZQ97896.1"/>
    </source>
</evidence>
<keyword evidence="2" id="KW-0560">Oxidoreductase</keyword>
<dbReference type="PANTHER" id="PTHR48106:SF8">
    <property type="entry name" value="OS02G0805600 PROTEIN"/>
    <property type="match status" value="1"/>
</dbReference>
<dbReference type="InterPro" id="IPR013149">
    <property type="entry name" value="ADH-like_C"/>
</dbReference>
<accession>A0A2W5S7K3</accession>
<dbReference type="NCBIfam" id="TIGR02824">
    <property type="entry name" value="quinone_pig3"/>
    <property type="match status" value="1"/>
</dbReference>
<dbReference type="CDD" id="cd05276">
    <property type="entry name" value="p53_inducible_oxidoreductase"/>
    <property type="match status" value="1"/>
</dbReference>
<dbReference type="InterPro" id="IPR011032">
    <property type="entry name" value="GroES-like_sf"/>
</dbReference>
<dbReference type="Gene3D" id="3.90.180.10">
    <property type="entry name" value="Medium-chain alcohol dehydrogenases, catalytic domain"/>
    <property type="match status" value="1"/>
</dbReference>
<dbReference type="AlphaFoldDB" id="A0A2W5S7K3"/>
<dbReference type="GO" id="GO:0070402">
    <property type="term" value="F:NADPH binding"/>
    <property type="evidence" value="ECO:0007669"/>
    <property type="project" value="TreeGrafter"/>
</dbReference>
<dbReference type="Proteomes" id="UP000248975">
    <property type="component" value="Unassembled WGS sequence"/>
</dbReference>
<organism evidence="4 5">
    <name type="scientific">Cereibacter sphaeroides</name>
    <name type="common">Rhodobacter sphaeroides</name>
    <dbReference type="NCBI Taxonomy" id="1063"/>
    <lineage>
        <taxon>Bacteria</taxon>
        <taxon>Pseudomonadati</taxon>
        <taxon>Pseudomonadota</taxon>
        <taxon>Alphaproteobacteria</taxon>
        <taxon>Rhodobacterales</taxon>
        <taxon>Paracoccaceae</taxon>
        <taxon>Cereibacter</taxon>
    </lineage>
</organism>
<dbReference type="InterPro" id="IPR013154">
    <property type="entry name" value="ADH-like_N"/>
</dbReference>
<gene>
    <name evidence="4" type="ORF">DI533_12180</name>
</gene>
<dbReference type="Gene3D" id="3.40.50.720">
    <property type="entry name" value="NAD(P)-binding Rossmann-like Domain"/>
    <property type="match status" value="1"/>
</dbReference>
<dbReference type="Pfam" id="PF08240">
    <property type="entry name" value="ADH_N"/>
    <property type="match status" value="1"/>
</dbReference>
<evidence type="ECO:0000259" key="3">
    <source>
        <dbReference type="SMART" id="SM00829"/>
    </source>
</evidence>